<dbReference type="SUPFAM" id="SSF110849">
    <property type="entry name" value="ParB/Sulfiredoxin"/>
    <property type="match status" value="1"/>
</dbReference>
<gene>
    <name evidence="3" type="ORF">LHJ74_00475</name>
</gene>
<dbReference type="PANTHER" id="PTHR33375:SF1">
    <property type="entry name" value="CHROMOSOME-PARTITIONING PROTEIN PARB-RELATED"/>
    <property type="match status" value="1"/>
</dbReference>
<dbReference type="InterPro" id="IPR050336">
    <property type="entry name" value="Chromosome_partition/occlusion"/>
</dbReference>
<dbReference type="Proteomes" id="UP001156389">
    <property type="component" value="Unassembled WGS sequence"/>
</dbReference>
<keyword evidence="4" id="KW-1185">Reference proteome</keyword>
<dbReference type="Gene3D" id="3.90.1530.10">
    <property type="entry name" value="Conserved hypothetical protein from pyrococcus furiosus pfu- 392566-001, ParB domain"/>
    <property type="match status" value="1"/>
</dbReference>
<feature type="domain" description="ParB-like N-terminal" evidence="2">
    <location>
        <begin position="36"/>
        <end position="120"/>
    </location>
</feature>
<feature type="compositionally biased region" description="Basic and acidic residues" evidence="1">
    <location>
        <begin position="203"/>
        <end position="213"/>
    </location>
</feature>
<accession>A0ABT2JKM8</accession>
<evidence type="ECO:0000313" key="4">
    <source>
        <dbReference type="Proteomes" id="UP001156389"/>
    </source>
</evidence>
<evidence type="ECO:0000313" key="3">
    <source>
        <dbReference type="EMBL" id="MCT2588433.1"/>
    </source>
</evidence>
<name>A0ABT2JKM8_9ACTN</name>
<dbReference type="RefSeq" id="WP_260215342.1">
    <property type="nucleotide sequence ID" value="NZ_JAJAGO010000001.1"/>
</dbReference>
<dbReference type="SMART" id="SM00470">
    <property type="entry name" value="ParB"/>
    <property type="match status" value="1"/>
</dbReference>
<reference evidence="3 4" key="1">
    <citation type="submission" date="2021-10" db="EMBL/GenBank/DDBJ databases">
        <title>Streptomyces gossypii sp. nov., isolated from soil collected from cotton field.</title>
        <authorList>
            <person name="Ge X."/>
            <person name="Chen X."/>
            <person name="Liu W."/>
        </authorList>
    </citation>
    <scope>NUCLEOTIDE SEQUENCE [LARGE SCALE GENOMIC DNA]</scope>
    <source>
        <strain evidence="3 4">N2-109</strain>
    </source>
</reference>
<feature type="compositionally biased region" description="Basic and acidic residues" evidence="1">
    <location>
        <begin position="178"/>
        <end position="192"/>
    </location>
</feature>
<protein>
    <submittedName>
        <fullName evidence="3">ParB N-terminal domain-containing protein</fullName>
    </submittedName>
</protein>
<proteinExistence type="predicted"/>
<dbReference type="EMBL" id="JAJAGO010000001">
    <property type="protein sequence ID" value="MCT2588433.1"/>
    <property type="molecule type" value="Genomic_DNA"/>
</dbReference>
<feature type="compositionally biased region" description="Pro residues" evidence="1">
    <location>
        <begin position="244"/>
        <end position="261"/>
    </location>
</feature>
<feature type="compositionally biased region" description="Basic and acidic residues" evidence="1">
    <location>
        <begin position="224"/>
        <end position="237"/>
    </location>
</feature>
<dbReference type="PANTHER" id="PTHR33375">
    <property type="entry name" value="CHROMOSOME-PARTITIONING PROTEIN PARB-RELATED"/>
    <property type="match status" value="1"/>
</dbReference>
<feature type="region of interest" description="Disordered" evidence="1">
    <location>
        <begin position="154"/>
        <end position="272"/>
    </location>
</feature>
<dbReference type="InterPro" id="IPR003115">
    <property type="entry name" value="ParB_N"/>
</dbReference>
<evidence type="ECO:0000259" key="2">
    <source>
        <dbReference type="SMART" id="SM00470"/>
    </source>
</evidence>
<organism evidence="3 4">
    <name type="scientific">Streptomyces gossypii</name>
    <dbReference type="NCBI Taxonomy" id="2883101"/>
    <lineage>
        <taxon>Bacteria</taxon>
        <taxon>Bacillati</taxon>
        <taxon>Actinomycetota</taxon>
        <taxon>Actinomycetes</taxon>
        <taxon>Kitasatosporales</taxon>
        <taxon>Streptomycetaceae</taxon>
        <taxon>Streptomyces</taxon>
    </lineage>
</organism>
<comment type="caution">
    <text evidence="3">The sequence shown here is derived from an EMBL/GenBank/DDBJ whole genome shotgun (WGS) entry which is preliminary data.</text>
</comment>
<sequence>MSLTEQSIDDQLLKFTAVDLDEVVSSIVWIESHPVTSIRIDCLVFQDSPRLGGEDQEHIRVLAEAGDSLPPITVHRPTMRVIDGTHRVRAALLNGRSVIPARVLDCDEGAAFVLAVKANVTHGLPLSHADRAAAAARIITTHPQWSDRAVAAATGLSDKTVSRTRARSAARSPQADARLGRDGRLRPLDSGHKRQQAAAMIQERPEAGLREVARATGLSPATVRDVRQRIGRGEDPVPGRYRPSPGPAGNPAPQPPRPPRAPAAGRTEQRDIAVDRRRLLAKLSEDPSLRLNEAGRRTLRWLHHCTVDGEGLENLGRGLPGHWAPDVADLARSCAAAWSMFADQLQERAE</sequence>
<evidence type="ECO:0000256" key="1">
    <source>
        <dbReference type="SAM" id="MobiDB-lite"/>
    </source>
</evidence>
<dbReference type="InterPro" id="IPR036086">
    <property type="entry name" value="ParB/Sulfiredoxin_sf"/>
</dbReference>